<dbReference type="EMBL" id="CP026100">
    <property type="protein sequence ID" value="AYV47804.1"/>
    <property type="molecule type" value="Genomic_DNA"/>
</dbReference>
<keyword evidence="1" id="KW-0472">Membrane</keyword>
<reference evidence="3 4" key="1">
    <citation type="submission" date="2017-12" db="EMBL/GenBank/DDBJ databases">
        <title>The genome sequence of Caulobacter flavus CGMCC1 15093.</title>
        <authorList>
            <person name="Gao J."/>
            <person name="Mao X."/>
            <person name="Sun J."/>
        </authorList>
    </citation>
    <scope>NUCLEOTIDE SEQUENCE [LARGE SCALE GENOMIC DNA]</scope>
    <source>
        <strain evidence="3 4">CGMCC1 15093</strain>
    </source>
</reference>
<evidence type="ECO:0000313" key="2">
    <source>
        <dbReference type="EMBL" id="AYV47804.1"/>
    </source>
</evidence>
<keyword evidence="1" id="KW-0812">Transmembrane</keyword>
<dbReference type="RefSeq" id="WP_101712991.1">
    <property type="nucleotide sequence ID" value="NZ_CP026100.1"/>
</dbReference>
<evidence type="ECO:0000256" key="1">
    <source>
        <dbReference type="SAM" id="Phobius"/>
    </source>
</evidence>
<dbReference type="KEGG" id="cfh:C1707_16935"/>
<evidence type="ECO:0000313" key="5">
    <source>
        <dbReference type="Proteomes" id="UP000281192"/>
    </source>
</evidence>
<evidence type="ECO:0000313" key="3">
    <source>
        <dbReference type="EMBL" id="PLR16937.1"/>
    </source>
</evidence>
<evidence type="ECO:0000313" key="4">
    <source>
        <dbReference type="Proteomes" id="UP000234483"/>
    </source>
</evidence>
<dbReference type="Proteomes" id="UP000234483">
    <property type="component" value="Unassembled WGS sequence"/>
</dbReference>
<sequence>MTDVAVQQKKRFTTMIAIDVVCFLLAGAAIVGHVAFGVSWLLPVFVLAIVAGLGAQIWFVVGWLKATKPEAGSEPQAGRAP</sequence>
<name>A0A2N5CUI8_9CAUL</name>
<gene>
    <name evidence="2" type="ORF">C1707_16935</name>
    <name evidence="3" type="ORF">CFHF_10650</name>
</gene>
<feature type="transmembrane region" description="Helical" evidence="1">
    <location>
        <begin position="12"/>
        <end position="34"/>
    </location>
</feature>
<dbReference type="Proteomes" id="UP000281192">
    <property type="component" value="Chromosome"/>
</dbReference>
<accession>A0A2N5CUI8</accession>
<organism evidence="3 4">
    <name type="scientific">Caulobacter flavus</name>
    <dbReference type="NCBI Taxonomy" id="1679497"/>
    <lineage>
        <taxon>Bacteria</taxon>
        <taxon>Pseudomonadati</taxon>
        <taxon>Pseudomonadota</taxon>
        <taxon>Alphaproteobacteria</taxon>
        <taxon>Caulobacterales</taxon>
        <taxon>Caulobacteraceae</taxon>
        <taxon>Caulobacter</taxon>
    </lineage>
</organism>
<dbReference type="OrthoDB" id="7190522at2"/>
<keyword evidence="5" id="KW-1185">Reference proteome</keyword>
<reference evidence="2 5" key="2">
    <citation type="submission" date="2018-01" db="EMBL/GenBank/DDBJ databases">
        <title>Complete genome sequence of Caulobacter flavus RHGG3.</title>
        <authorList>
            <person name="Yang E."/>
        </authorList>
    </citation>
    <scope>NUCLEOTIDE SEQUENCE [LARGE SCALE GENOMIC DNA]</scope>
    <source>
        <strain evidence="2 5">RHGG3</strain>
    </source>
</reference>
<dbReference type="EMBL" id="PJRQ01000019">
    <property type="protein sequence ID" value="PLR16937.1"/>
    <property type="molecule type" value="Genomic_DNA"/>
</dbReference>
<protein>
    <submittedName>
        <fullName evidence="3">Uncharacterized protein</fullName>
    </submittedName>
</protein>
<proteinExistence type="predicted"/>
<dbReference type="AlphaFoldDB" id="A0A2N5CUI8"/>
<feature type="transmembrane region" description="Helical" evidence="1">
    <location>
        <begin position="40"/>
        <end position="64"/>
    </location>
</feature>
<keyword evidence="1" id="KW-1133">Transmembrane helix</keyword>